<dbReference type="EMBL" id="MUGY01000003">
    <property type="protein sequence ID" value="OXA97339.1"/>
    <property type="molecule type" value="Genomic_DNA"/>
</dbReference>
<evidence type="ECO:0000313" key="3">
    <source>
        <dbReference type="Proteomes" id="UP000028712"/>
    </source>
</evidence>
<dbReference type="STRING" id="991.IW20_08465"/>
<dbReference type="Proteomes" id="UP000198424">
    <property type="component" value="Unassembled WGS sequence"/>
</dbReference>
<dbReference type="eggNOG" id="ENOG502ZU8Y">
    <property type="taxonomic scope" value="Bacteria"/>
</dbReference>
<accession>A0A086AKZ9</accession>
<evidence type="ECO:0000313" key="2">
    <source>
        <dbReference type="EMBL" id="OXA97339.1"/>
    </source>
</evidence>
<comment type="caution">
    <text evidence="1">The sequence shown here is derived from an EMBL/GenBank/DDBJ whole genome shotgun (WGS) entry which is preliminary data.</text>
</comment>
<evidence type="ECO:0000313" key="1">
    <source>
        <dbReference type="EMBL" id="KFF17363.1"/>
    </source>
</evidence>
<gene>
    <name evidence="2" type="ORF">B0A62_03565</name>
    <name evidence="1" type="ORF">IW20_08465</name>
</gene>
<reference evidence="1 3" key="1">
    <citation type="submission" date="2014-07" db="EMBL/GenBank/DDBJ databases">
        <title>Genome of Flavobacterium hydatis DSM 2063.</title>
        <authorList>
            <person name="Pipes S.E."/>
            <person name="Stropko S.J."/>
            <person name="Newman J.D."/>
        </authorList>
    </citation>
    <scope>NUCLEOTIDE SEQUENCE [LARGE SCALE GENOMIC DNA]</scope>
    <source>
        <strain evidence="1 3">DSM 2063</strain>
    </source>
</reference>
<sequence>MSRKSELASAVATIKAKRNGAVPRVGQVELTDKTLYLNVAIKGQAGTVGIVDVNTKREVGITNIDGNKLNAGRDYIIDSIRVLRGSNASANLKNETWDSTNINSNKLFDAAFLNAEFRIKQDGNSLIDMPITDLLGDTTNFFRCISTSPLIRSNLEFEIEIEYPKGVSVSAAADSNVRFEFRVHQAKR</sequence>
<organism evidence="1 3">
    <name type="scientific">Flavobacterium hydatis</name>
    <name type="common">Cytophaga aquatilis</name>
    <dbReference type="NCBI Taxonomy" id="991"/>
    <lineage>
        <taxon>Bacteria</taxon>
        <taxon>Pseudomonadati</taxon>
        <taxon>Bacteroidota</taxon>
        <taxon>Flavobacteriia</taxon>
        <taxon>Flavobacteriales</taxon>
        <taxon>Flavobacteriaceae</taxon>
        <taxon>Flavobacterium</taxon>
    </lineage>
</organism>
<evidence type="ECO:0000313" key="4">
    <source>
        <dbReference type="Proteomes" id="UP000198424"/>
    </source>
</evidence>
<dbReference type="Proteomes" id="UP000028712">
    <property type="component" value="Unassembled WGS sequence"/>
</dbReference>
<keyword evidence="4" id="KW-1185">Reference proteome</keyword>
<dbReference type="EMBL" id="JPRM01000010">
    <property type="protein sequence ID" value="KFF17363.1"/>
    <property type="molecule type" value="Genomic_DNA"/>
</dbReference>
<dbReference type="RefSeq" id="WP_035620783.1">
    <property type="nucleotide sequence ID" value="NZ_JBEWQG010000003.1"/>
</dbReference>
<dbReference type="OrthoDB" id="1189337at2"/>
<name>A0A086AKZ9_FLAHY</name>
<proteinExistence type="predicted"/>
<reference evidence="2 4" key="2">
    <citation type="submission" date="2016-11" db="EMBL/GenBank/DDBJ databases">
        <title>Whole genomes of Flavobacteriaceae.</title>
        <authorList>
            <person name="Stine C."/>
            <person name="Li C."/>
            <person name="Tadesse D."/>
        </authorList>
    </citation>
    <scope>NUCLEOTIDE SEQUENCE [LARGE SCALE GENOMIC DNA]</scope>
    <source>
        <strain evidence="2 4">ATCC 29551</strain>
    </source>
</reference>
<dbReference type="AlphaFoldDB" id="A0A086AKZ9"/>
<protein>
    <submittedName>
        <fullName evidence="1">Uncharacterized protein</fullName>
    </submittedName>
</protein>